<keyword evidence="6" id="KW-1185">Reference proteome</keyword>
<evidence type="ECO:0000259" key="2">
    <source>
        <dbReference type="Pfam" id="PF05168"/>
    </source>
</evidence>
<evidence type="ECO:0000313" key="5">
    <source>
        <dbReference type="EMBL" id="CEL24777.1"/>
    </source>
</evidence>
<name>A0A090I4A0_METFO</name>
<comment type="similarity">
    <text evidence="1">Belongs to the UPF0332 family.</text>
</comment>
<dbReference type="InterPro" id="IPR007842">
    <property type="entry name" value="HEPN_dom"/>
</dbReference>
<dbReference type="KEGG" id="mfc:BRM9_1178"/>
<reference evidence="3" key="1">
    <citation type="submission" date="2013-12" db="EMBL/GenBank/DDBJ databases">
        <title>The complete genome sequence of Methanobacterium sp. BRM9.</title>
        <authorList>
            <consortium name="Pastoral Greenhouse Gas Research Consortium"/>
            <person name="Kelly W.J."/>
            <person name="Leahy S.C."/>
            <person name="Perry R."/>
            <person name="Li D."/>
            <person name="Altermann E."/>
            <person name="Lambie S.C."/>
            <person name="Attwood G.T."/>
        </authorList>
    </citation>
    <scope>NUCLEOTIDE SEQUENCE [LARGE SCALE GENOMIC DNA]</scope>
    <source>
        <strain evidence="3">BRM9</strain>
    </source>
</reference>
<dbReference type="InterPro" id="IPR052226">
    <property type="entry name" value="UPF0332_toxin"/>
</dbReference>
<dbReference type="KEGG" id="mfi:DSM1535_1858"/>
<accession>A0A090I4A0</accession>
<organism evidence="4">
    <name type="scientific">Methanobacterium formicicum</name>
    <dbReference type="NCBI Taxonomy" id="2162"/>
    <lineage>
        <taxon>Archaea</taxon>
        <taxon>Methanobacteriati</taxon>
        <taxon>Methanobacteriota</taxon>
        <taxon>Methanomada group</taxon>
        <taxon>Methanobacteria</taxon>
        <taxon>Methanobacteriales</taxon>
        <taxon>Methanobacteriaceae</taxon>
        <taxon>Methanobacterium</taxon>
    </lineage>
</organism>
<sequence length="139" mass="15903">MAPSLLYPEGWCQSLKGKIELLLERADDNLESIQLLIDNGYHDIAVSRSYYAMFYAAEAVLLTKNLKFSSHSGVVSQFGIHFIKTGIFKPELGRDFNRAFDDRSSADYGFRSEINKETAKKAFYRADNFVKQLKEYLKA</sequence>
<reference evidence="4" key="2">
    <citation type="submission" date="2014-08" db="EMBL/GenBank/DDBJ databases">
        <authorList>
            <person name="Wibberg D."/>
        </authorList>
    </citation>
    <scope>NUCLEOTIDE SEQUENCE</scope>
</reference>
<feature type="domain" description="HEPN" evidence="2">
    <location>
        <begin position="20"/>
        <end position="135"/>
    </location>
</feature>
<dbReference type="Pfam" id="PF05168">
    <property type="entry name" value="HEPN"/>
    <property type="match status" value="1"/>
</dbReference>
<dbReference type="PANTHER" id="PTHR36565:SF1">
    <property type="entry name" value="UPF0332 PROTEIN TM_1000"/>
    <property type="match status" value="1"/>
</dbReference>
<dbReference type="Proteomes" id="UP000062768">
    <property type="component" value="Chromosome I"/>
</dbReference>
<dbReference type="STRING" id="2162.BRM9_1178"/>
<proteinExistence type="inferred from homology"/>
<evidence type="ECO:0000313" key="6">
    <source>
        <dbReference type="Proteomes" id="UP000062768"/>
    </source>
</evidence>
<dbReference type="PATRIC" id="fig|2162.10.peg.1190"/>
<dbReference type="Gene3D" id="1.20.120.330">
    <property type="entry name" value="Nucleotidyltransferases domain 2"/>
    <property type="match status" value="1"/>
</dbReference>
<dbReference type="AlphaFoldDB" id="A0A090I4A0"/>
<gene>
    <name evidence="3" type="ORF">BRM9_1178</name>
    <name evidence="4" type="ORF">DSM1535_1858</name>
    <name evidence="5" type="ORF">MB9_1139</name>
</gene>
<dbReference type="EMBL" id="LN515531">
    <property type="protein sequence ID" value="CEA14183.1"/>
    <property type="molecule type" value="Genomic_DNA"/>
</dbReference>
<dbReference type="EMBL" id="LN734822">
    <property type="protein sequence ID" value="CEL24777.1"/>
    <property type="molecule type" value="Genomic_DNA"/>
</dbReference>
<evidence type="ECO:0000256" key="1">
    <source>
        <dbReference type="ARBA" id="ARBA00038248"/>
    </source>
</evidence>
<evidence type="ECO:0000313" key="4">
    <source>
        <dbReference type="EMBL" id="CEA14183.1"/>
    </source>
</evidence>
<reference evidence="5" key="3">
    <citation type="submission" date="2014-09" db="EMBL/GenBank/DDBJ databases">
        <authorList>
            <person name="Bishop-Lilly K.A."/>
            <person name="Broomall S.M."/>
            <person name="Chain P.S."/>
            <person name="Chertkov O."/>
            <person name="Coyne S.R."/>
            <person name="Daligault H.E."/>
            <person name="Davenport K.W."/>
            <person name="Erkkila T."/>
            <person name="Frey K.G."/>
            <person name="Gibbons H.S."/>
            <person name="Gu W."/>
            <person name="Jaissle J."/>
            <person name="Johnson S.L."/>
            <person name="Koroleva G.I."/>
            <person name="Ladner J.T."/>
            <person name="Lo C.-C."/>
            <person name="Minogue T.D."/>
            <person name="Munk C."/>
            <person name="Palacios G.F."/>
            <person name="Redden C.L."/>
            <person name="Rosenzweig C.N."/>
            <person name="Scholz M.B."/>
            <person name="Teshima H."/>
            <person name="Xu Y."/>
        </authorList>
    </citation>
    <scope>NUCLEOTIDE SEQUENCE</scope>
    <source>
        <strain evidence="5">Mb9</strain>
    </source>
</reference>
<dbReference type="EMBL" id="CP006933">
    <property type="protein sequence ID" value="AIS31993.1"/>
    <property type="molecule type" value="Genomic_DNA"/>
</dbReference>
<dbReference type="Proteomes" id="UP000029661">
    <property type="component" value="Chromosome"/>
</dbReference>
<dbReference type="PANTHER" id="PTHR36565">
    <property type="entry name" value="UPF0332 PROTEIN TM_1000"/>
    <property type="match status" value="1"/>
</dbReference>
<evidence type="ECO:0000313" key="3">
    <source>
        <dbReference type="EMBL" id="AIS31993.1"/>
    </source>
</evidence>
<protein>
    <submittedName>
        <fullName evidence="3">HEPN domain-containing protein</fullName>
    </submittedName>
</protein>